<keyword evidence="1" id="KW-0479">Metal-binding</keyword>
<dbReference type="Pfam" id="PF07881">
    <property type="entry name" value="Fucose_iso_N1"/>
    <property type="match status" value="1"/>
</dbReference>
<dbReference type="Pfam" id="PF07882">
    <property type="entry name" value="Fucose_iso_N2"/>
    <property type="match status" value="1"/>
</dbReference>
<evidence type="ECO:0000259" key="5">
    <source>
        <dbReference type="Pfam" id="PF02952"/>
    </source>
</evidence>
<dbReference type="GO" id="GO:0005737">
    <property type="term" value="C:cytoplasm"/>
    <property type="evidence" value="ECO:0007669"/>
    <property type="project" value="InterPro"/>
</dbReference>
<feature type="domain" description="L-fucose isomerase C-terminal" evidence="5">
    <location>
        <begin position="335"/>
        <end position="472"/>
    </location>
</feature>
<dbReference type="GO" id="GO:0019571">
    <property type="term" value="P:D-arabinose catabolic process"/>
    <property type="evidence" value="ECO:0007669"/>
    <property type="project" value="TreeGrafter"/>
</dbReference>
<dbReference type="Gene3D" id="3.40.50.1070">
    <property type="match status" value="1"/>
</dbReference>
<dbReference type="InterPro" id="IPR038391">
    <property type="entry name" value="Fucose_iso_dom1_sf"/>
</dbReference>
<organism evidence="8 9">
    <name type="scientific">Thermotoga petrophila</name>
    <dbReference type="NCBI Taxonomy" id="93929"/>
    <lineage>
        <taxon>Bacteria</taxon>
        <taxon>Thermotogati</taxon>
        <taxon>Thermotogota</taxon>
        <taxon>Thermotogae</taxon>
        <taxon>Thermotogales</taxon>
        <taxon>Thermotogaceae</taxon>
        <taxon>Thermotoga</taxon>
    </lineage>
</organism>
<dbReference type="Pfam" id="PF02952">
    <property type="entry name" value="Fucose_iso_C"/>
    <property type="match status" value="1"/>
</dbReference>
<dbReference type="PANTHER" id="PTHR37840">
    <property type="entry name" value="L-FUCOSE ISOMERASE"/>
    <property type="match status" value="1"/>
</dbReference>
<dbReference type="InterPro" id="IPR015888">
    <property type="entry name" value="Fuc_isomerase_C"/>
</dbReference>
<dbReference type="InterPro" id="IPR012888">
    <property type="entry name" value="Fucose_iso_N1"/>
</dbReference>
<evidence type="ECO:0000259" key="7">
    <source>
        <dbReference type="Pfam" id="PF07882"/>
    </source>
</evidence>
<accession>A0A101EPI2</accession>
<dbReference type="PATRIC" id="fig|93930.3.peg.661"/>
<dbReference type="InterPro" id="IPR009015">
    <property type="entry name" value="Fucose_isomerase_N/cen_sf"/>
</dbReference>
<dbReference type="InterPro" id="IPR038393">
    <property type="entry name" value="Fuc_iso_dom3_sf"/>
</dbReference>
<evidence type="ECO:0000256" key="4">
    <source>
        <dbReference type="ARBA" id="ARBA00023277"/>
    </source>
</evidence>
<dbReference type="Gene3D" id="3.20.14.10">
    <property type="entry name" value="L-fucose/L-arabinose isomerase, C-terminal"/>
    <property type="match status" value="1"/>
</dbReference>
<feature type="domain" description="L-fucose isomerase N-terminal-2" evidence="7">
    <location>
        <begin position="258"/>
        <end position="313"/>
    </location>
</feature>
<sequence length="473" mass="54159">MKGKYRVGLISFSDGREYVHRELEGIVKKFEDEIAKTLEETGEVEVIRAKEIVWKPSIAKREARRLAEEGAEVTIFNYAVWAFPHFTVLASKFAPGPFLLFSNINPQYPGMVAMLSAAGALEQDGTKHYRMWGNIKDEKVLRKVMAFIRAGSAYKKLRGQRYGVFGGRSMGMYTAVPNVDLWNKIFGVDVEHIDQFEIVRRSQLIPDERAKKGRHWIEEKAKAVHYDGKYLTPEKLELQIKSYHAVREIVEEMELDFVGIKGQLELTEHFVTMDVTETFLNDPYDWEGEHEPIVCATEADSDGALTMQIFKLIAKTPVLFADVRHYVEEYDVLDLCNSGNHATYFAARSFDPDENMKKVEFYPQTFYFPAGGAAVKHIAAPGKVTLGRLTREDGRYRFTVVPGEFVDFGEEKNYEIADSIQNNWPHAFLKMETPIDEFLTKYSSNHIHGVYGDYVEEIKTFCEIAGIDFVLMK</sequence>
<dbReference type="CDD" id="cd00578">
    <property type="entry name" value="L-fuc_L-ara-isomerases"/>
    <property type="match status" value="1"/>
</dbReference>
<evidence type="ECO:0000256" key="3">
    <source>
        <dbReference type="ARBA" id="ARBA00023235"/>
    </source>
</evidence>
<dbReference type="InterPro" id="IPR005763">
    <property type="entry name" value="Fucose_isomerase"/>
</dbReference>
<keyword evidence="2" id="KW-0464">Manganese</keyword>
<dbReference type="InterPro" id="IPR038392">
    <property type="entry name" value="Fucose_isomerase_dom2_sf"/>
</dbReference>
<dbReference type="InterPro" id="IPR012889">
    <property type="entry name" value="Fucose_isomerase_N2"/>
</dbReference>
<dbReference type="EMBL" id="LGFG01000187">
    <property type="protein sequence ID" value="KUK22337.1"/>
    <property type="molecule type" value="Genomic_DNA"/>
</dbReference>
<dbReference type="GO" id="GO:0008790">
    <property type="term" value="F:arabinose isomerase activity"/>
    <property type="evidence" value="ECO:0007669"/>
    <property type="project" value="TreeGrafter"/>
</dbReference>
<dbReference type="GO" id="GO:0030145">
    <property type="term" value="F:manganese ion binding"/>
    <property type="evidence" value="ECO:0007669"/>
    <property type="project" value="InterPro"/>
</dbReference>
<evidence type="ECO:0000256" key="2">
    <source>
        <dbReference type="ARBA" id="ARBA00023211"/>
    </source>
</evidence>
<evidence type="ECO:0000313" key="8">
    <source>
        <dbReference type="EMBL" id="KUK22337.1"/>
    </source>
</evidence>
<evidence type="ECO:0000256" key="1">
    <source>
        <dbReference type="ARBA" id="ARBA00022723"/>
    </source>
</evidence>
<feature type="domain" description="L-fucose isomerase N-terminal-1" evidence="6">
    <location>
        <begin position="5"/>
        <end position="159"/>
    </location>
</feature>
<dbReference type="SUPFAM" id="SSF53743">
    <property type="entry name" value="FucI/AraA N-terminal and middle domains"/>
    <property type="match status" value="1"/>
</dbReference>
<dbReference type="GO" id="GO:0008736">
    <property type="term" value="F:L-fucose isomerase activity"/>
    <property type="evidence" value="ECO:0007669"/>
    <property type="project" value="InterPro"/>
</dbReference>
<keyword evidence="4" id="KW-0119">Carbohydrate metabolism</keyword>
<evidence type="ECO:0000313" key="9">
    <source>
        <dbReference type="Proteomes" id="UP000058636"/>
    </source>
</evidence>
<name>A0A101EPI2_9THEM</name>
<dbReference type="GO" id="GO:0042355">
    <property type="term" value="P:L-fucose catabolic process"/>
    <property type="evidence" value="ECO:0007669"/>
    <property type="project" value="TreeGrafter"/>
</dbReference>
<reference evidence="8 9" key="1">
    <citation type="journal article" date="2015" name="MBio">
        <title>Genome-Resolved Metagenomic Analysis Reveals Roles for Candidate Phyla and Other Microbial Community Members in Biogeochemical Transformations in Oil Reservoirs.</title>
        <authorList>
            <person name="Hu P."/>
            <person name="Tom L."/>
            <person name="Singh A."/>
            <person name="Thomas B.C."/>
            <person name="Baker B.J."/>
            <person name="Piceno Y.M."/>
            <person name="Andersen G.L."/>
            <person name="Banfield J.F."/>
        </authorList>
    </citation>
    <scope>NUCLEOTIDE SEQUENCE [LARGE SCALE GENOMIC DNA]</scope>
    <source>
        <strain evidence="8">46_26</strain>
    </source>
</reference>
<gene>
    <name evidence="8" type="ORF">XD57_1564</name>
</gene>
<dbReference type="Proteomes" id="UP000058636">
    <property type="component" value="Unassembled WGS sequence"/>
</dbReference>
<protein>
    <submittedName>
        <fullName evidence="8">L-fucose isomerase</fullName>
    </submittedName>
</protein>
<dbReference type="PANTHER" id="PTHR37840:SF1">
    <property type="entry name" value="L-FUCOSE ISOMERASE"/>
    <property type="match status" value="1"/>
</dbReference>
<proteinExistence type="predicted"/>
<dbReference type="AlphaFoldDB" id="A0A101EPI2"/>
<comment type="caution">
    <text evidence="8">The sequence shown here is derived from an EMBL/GenBank/DDBJ whole genome shotgun (WGS) entry which is preliminary data.</text>
</comment>
<keyword evidence="3 8" id="KW-0413">Isomerase</keyword>
<evidence type="ECO:0000259" key="6">
    <source>
        <dbReference type="Pfam" id="PF07881"/>
    </source>
</evidence>
<dbReference type="Gene3D" id="3.40.275.10">
    <property type="entry name" value="L-fucose Isomerase, Chain A, domain 2"/>
    <property type="match status" value="1"/>
</dbReference>